<keyword evidence="4 7" id="KW-0133">Cell shape</keyword>
<evidence type="ECO:0000256" key="6">
    <source>
        <dbReference type="ARBA" id="ARBA00023316"/>
    </source>
</evidence>
<evidence type="ECO:0000313" key="11">
    <source>
        <dbReference type="Proteomes" id="UP000198755"/>
    </source>
</evidence>
<dbReference type="Pfam" id="PF03734">
    <property type="entry name" value="YkuD"/>
    <property type="match status" value="1"/>
</dbReference>
<gene>
    <name evidence="10" type="ORF">SAMN05444581_10662</name>
</gene>
<evidence type="ECO:0000256" key="4">
    <source>
        <dbReference type="ARBA" id="ARBA00022960"/>
    </source>
</evidence>
<name>A0A1I3YMW4_9HYPH</name>
<dbReference type="PROSITE" id="PS51257">
    <property type="entry name" value="PROKAR_LIPOPROTEIN"/>
    <property type="match status" value="1"/>
</dbReference>
<dbReference type="EMBL" id="FOSN01000006">
    <property type="protein sequence ID" value="SFK33277.1"/>
    <property type="molecule type" value="Genomic_DNA"/>
</dbReference>
<keyword evidence="11" id="KW-1185">Reference proteome</keyword>
<feature type="active site" description="Proton donor/acceptor" evidence="7">
    <location>
        <position position="94"/>
    </location>
</feature>
<comment type="pathway">
    <text evidence="1 7">Cell wall biogenesis; peptidoglycan biosynthesis.</text>
</comment>
<dbReference type="UniPathway" id="UPA00219"/>
<evidence type="ECO:0000256" key="7">
    <source>
        <dbReference type="PROSITE-ProRule" id="PRU01373"/>
    </source>
</evidence>
<dbReference type="GO" id="GO:0071555">
    <property type="term" value="P:cell wall organization"/>
    <property type="evidence" value="ECO:0007669"/>
    <property type="project" value="UniProtKB-UniRule"/>
</dbReference>
<dbReference type="AlphaFoldDB" id="A0A1I3YMW4"/>
<dbReference type="PANTHER" id="PTHR30582">
    <property type="entry name" value="L,D-TRANSPEPTIDASE"/>
    <property type="match status" value="1"/>
</dbReference>
<keyword evidence="8" id="KW-0732">Signal</keyword>
<evidence type="ECO:0000256" key="8">
    <source>
        <dbReference type="SAM" id="SignalP"/>
    </source>
</evidence>
<dbReference type="InterPro" id="IPR050979">
    <property type="entry name" value="LD-transpeptidase"/>
</dbReference>
<dbReference type="InterPro" id="IPR005490">
    <property type="entry name" value="LD_TPept_cat_dom"/>
</dbReference>
<feature type="domain" description="L,D-TPase catalytic" evidence="9">
    <location>
        <begin position="24"/>
        <end position="135"/>
    </location>
</feature>
<evidence type="ECO:0000259" key="9">
    <source>
        <dbReference type="PROSITE" id="PS52029"/>
    </source>
</evidence>
<evidence type="ECO:0000256" key="1">
    <source>
        <dbReference type="ARBA" id="ARBA00004752"/>
    </source>
</evidence>
<feature type="signal peptide" evidence="8">
    <location>
        <begin position="1"/>
        <end position="20"/>
    </location>
</feature>
<dbReference type="GO" id="GO:0016740">
    <property type="term" value="F:transferase activity"/>
    <property type="evidence" value="ECO:0007669"/>
    <property type="project" value="UniProtKB-KW"/>
</dbReference>
<reference evidence="10" key="1">
    <citation type="submission" date="2016-10" db="EMBL/GenBank/DDBJ databases">
        <authorList>
            <person name="de Groot N.N."/>
        </authorList>
    </citation>
    <scope>NUCLEOTIDE SEQUENCE [LARGE SCALE GENOMIC DNA]</scope>
    <source>
        <strain evidence="10">NE2</strain>
    </source>
</reference>
<dbReference type="InterPro" id="IPR038063">
    <property type="entry name" value="Transpep_catalytic_dom"/>
</dbReference>
<dbReference type="PROSITE" id="PS52029">
    <property type="entry name" value="LD_TPASE"/>
    <property type="match status" value="1"/>
</dbReference>
<comment type="similarity">
    <text evidence="2">Belongs to the YkuD family.</text>
</comment>
<dbReference type="GO" id="GO:0008360">
    <property type="term" value="P:regulation of cell shape"/>
    <property type="evidence" value="ECO:0007669"/>
    <property type="project" value="UniProtKB-UniRule"/>
</dbReference>
<dbReference type="CDD" id="cd16913">
    <property type="entry name" value="YkuD_like"/>
    <property type="match status" value="1"/>
</dbReference>
<dbReference type="SUPFAM" id="SSF141523">
    <property type="entry name" value="L,D-transpeptidase catalytic domain-like"/>
    <property type="match status" value="1"/>
</dbReference>
<evidence type="ECO:0000313" key="10">
    <source>
        <dbReference type="EMBL" id="SFK33277.1"/>
    </source>
</evidence>
<keyword evidence="6 7" id="KW-0961">Cell wall biogenesis/degradation</keyword>
<dbReference type="GO" id="GO:0071972">
    <property type="term" value="F:peptidoglycan L,D-transpeptidase activity"/>
    <property type="evidence" value="ECO:0007669"/>
    <property type="project" value="TreeGrafter"/>
</dbReference>
<feature type="active site" description="Nucleophile" evidence="7">
    <location>
        <position position="110"/>
    </location>
</feature>
<evidence type="ECO:0000256" key="2">
    <source>
        <dbReference type="ARBA" id="ARBA00005992"/>
    </source>
</evidence>
<dbReference type="PANTHER" id="PTHR30582:SF2">
    <property type="entry name" value="L,D-TRANSPEPTIDASE YCIB-RELATED"/>
    <property type="match status" value="1"/>
</dbReference>
<sequence>MRFMSALCFLGFTACPVVNAEARVNIAIDLGSQTMHVSSASGDYVWPVSTARSGYVTPRGHYHATGLQRMHYSRKYDMSPMPNSIFFKGGYAIHGTHATGHLGHPASHGCVRLSPGNAARLYEMVKAEGADIEISGSPPRTTMYARHRNRDGAAAFAARRHRDYGNEDWRAERALAYAPGSRGHIAARAGRIIQPVYRGPFSWEAWP</sequence>
<accession>A0A1I3YMW4</accession>
<dbReference type="Proteomes" id="UP000198755">
    <property type="component" value="Unassembled WGS sequence"/>
</dbReference>
<feature type="chain" id="PRO_5011722142" evidence="8">
    <location>
        <begin position="21"/>
        <end position="207"/>
    </location>
</feature>
<proteinExistence type="inferred from homology"/>
<keyword evidence="5 7" id="KW-0573">Peptidoglycan synthesis</keyword>
<evidence type="ECO:0000256" key="5">
    <source>
        <dbReference type="ARBA" id="ARBA00022984"/>
    </source>
</evidence>
<protein>
    <submittedName>
        <fullName evidence="10">L,D-transpeptidase catalytic domain</fullName>
    </submittedName>
</protein>
<dbReference type="GO" id="GO:0005576">
    <property type="term" value="C:extracellular region"/>
    <property type="evidence" value="ECO:0007669"/>
    <property type="project" value="TreeGrafter"/>
</dbReference>
<dbReference type="GO" id="GO:0018104">
    <property type="term" value="P:peptidoglycan-protein cross-linking"/>
    <property type="evidence" value="ECO:0007669"/>
    <property type="project" value="TreeGrafter"/>
</dbReference>
<organism evidence="10 11">
    <name type="scientific">Methylocapsa palsarum</name>
    <dbReference type="NCBI Taxonomy" id="1612308"/>
    <lineage>
        <taxon>Bacteria</taxon>
        <taxon>Pseudomonadati</taxon>
        <taxon>Pseudomonadota</taxon>
        <taxon>Alphaproteobacteria</taxon>
        <taxon>Hyphomicrobiales</taxon>
        <taxon>Beijerinckiaceae</taxon>
        <taxon>Methylocapsa</taxon>
    </lineage>
</organism>
<dbReference type="STRING" id="1612308.SAMN05444581_10662"/>
<dbReference type="RefSeq" id="WP_244532211.1">
    <property type="nucleotide sequence ID" value="NZ_FOSN01000006.1"/>
</dbReference>
<evidence type="ECO:0000256" key="3">
    <source>
        <dbReference type="ARBA" id="ARBA00022679"/>
    </source>
</evidence>
<dbReference type="Gene3D" id="2.40.440.10">
    <property type="entry name" value="L,D-transpeptidase catalytic domain-like"/>
    <property type="match status" value="1"/>
</dbReference>
<keyword evidence="3" id="KW-0808">Transferase</keyword>